<sequence length="552" mass="59459">MAETRSSSSSKPINRKKEEDEEEAEEKPKILPPISIPDRSSAEALFKANSGRGSSETLTLAEQDHDCRSFSQLLAGAMASPAAAAGNSPTAPVLEMKPTLVLTLAVDPARFPLVAQPAFIGVLAQGQFGMSHQEALASVTAQAHAHAQAQMQLQTGYASPSLAIPSKPLTQPILSALSPTPLQQRMPLVPEDNVSTADMEQHTSSDQKAQSAHGNVKTPSTDGYNWRKYGQKQVKSSESSRSYYRCTHANCGAKKKVERCHDGQIAEIIYKGHHNHEPPQKIRCKKEGEAPSGGPSGCNDTGDIPGENLSESNPSISRTEQTSCHTTPELQLQCSSNCDGDANTRSDEERGDEPDPKRRIKDNTVSHSAPLLKTVKEPKVVVQTGGDPGNFGDGYRWRKYGQKIVKGNPNPRSYYKCTHVGCSVRKHVERASDDENALIITYEGKHNHECPASKNSYDPPSTALVTVPVSTVERLKTSDLPHEPPLIQSPTDVEGKLSGEKAKELGGDKALESAQTLLSIGLNSNSSEDAGAKNPNVIQRPLFNENSSAVSV</sequence>
<reference evidence="1 2" key="1">
    <citation type="journal article" date="2022" name="Hortic Res">
        <title>A haplotype resolved chromosomal level avocado genome allows analysis of novel avocado genes.</title>
        <authorList>
            <person name="Nath O."/>
            <person name="Fletcher S.J."/>
            <person name="Hayward A."/>
            <person name="Shaw L.M."/>
            <person name="Masouleh A.K."/>
            <person name="Furtado A."/>
            <person name="Henry R.J."/>
            <person name="Mitter N."/>
        </authorList>
    </citation>
    <scope>NUCLEOTIDE SEQUENCE [LARGE SCALE GENOMIC DNA]</scope>
    <source>
        <strain evidence="2">cv. Hass</strain>
    </source>
</reference>
<organism evidence="1 2">
    <name type="scientific">Persea americana</name>
    <name type="common">Avocado</name>
    <dbReference type="NCBI Taxonomy" id="3435"/>
    <lineage>
        <taxon>Eukaryota</taxon>
        <taxon>Viridiplantae</taxon>
        <taxon>Streptophyta</taxon>
        <taxon>Embryophyta</taxon>
        <taxon>Tracheophyta</taxon>
        <taxon>Spermatophyta</taxon>
        <taxon>Magnoliopsida</taxon>
        <taxon>Magnoliidae</taxon>
        <taxon>Laurales</taxon>
        <taxon>Lauraceae</taxon>
        <taxon>Persea</taxon>
    </lineage>
</organism>
<accession>A0ACC2K904</accession>
<evidence type="ECO:0000313" key="2">
    <source>
        <dbReference type="Proteomes" id="UP001234297"/>
    </source>
</evidence>
<dbReference type="Proteomes" id="UP001234297">
    <property type="component" value="Chromosome 4"/>
</dbReference>
<keyword evidence="2" id="KW-1185">Reference proteome</keyword>
<name>A0ACC2K904_PERAE</name>
<proteinExistence type="predicted"/>
<dbReference type="EMBL" id="CM056812">
    <property type="protein sequence ID" value="KAJ8617444.1"/>
    <property type="molecule type" value="Genomic_DNA"/>
</dbReference>
<evidence type="ECO:0000313" key="1">
    <source>
        <dbReference type="EMBL" id="KAJ8617444.1"/>
    </source>
</evidence>
<comment type="caution">
    <text evidence="1">The sequence shown here is derived from an EMBL/GenBank/DDBJ whole genome shotgun (WGS) entry which is preliminary data.</text>
</comment>
<protein>
    <submittedName>
        <fullName evidence="1">Uncharacterized protein</fullName>
    </submittedName>
</protein>
<gene>
    <name evidence="1" type="ORF">MRB53_013630</name>
</gene>